<keyword evidence="2" id="KW-1185">Reference proteome</keyword>
<dbReference type="RefSeq" id="WP_036688254.1">
    <property type="nucleotide sequence ID" value="NZ_JNVM01000021.1"/>
</dbReference>
<proteinExistence type="predicted"/>
<evidence type="ECO:0000313" key="2">
    <source>
        <dbReference type="Proteomes" id="UP000028123"/>
    </source>
</evidence>
<sequence>MARQTSQVPFGYEPPNGRDTNRGSLWVYDAFENYTEQELARVLALASGRGIAKAVFYPLHEETVRRMEKRRSVAPYHRRVEALETLLAASDTKVDYVVESFEGKRKKYTPADTAFRFLEEKYAAPHFVWVTGTTAELLAGYESFETWIKKIRWFVSEEGSPVTHPRLQAYANRWDPV</sequence>
<dbReference type="AlphaFoldDB" id="A0A081NYT6"/>
<dbReference type="eggNOG" id="ENOG5033TSS">
    <property type="taxonomic scope" value="Bacteria"/>
</dbReference>
<reference evidence="1 2" key="1">
    <citation type="submission" date="2014-06" db="EMBL/GenBank/DDBJ databases">
        <title>Draft genome sequence of Paenibacillus sp. MSt1.</title>
        <authorList>
            <person name="Aw Y.K."/>
            <person name="Ong K.S."/>
            <person name="Gan H.M."/>
            <person name="Lee S.M."/>
        </authorList>
    </citation>
    <scope>NUCLEOTIDE SEQUENCE [LARGE SCALE GENOMIC DNA]</scope>
    <source>
        <strain evidence="1 2">MSt1</strain>
    </source>
</reference>
<name>A0A081NYT6_9BACL</name>
<protein>
    <submittedName>
        <fullName evidence="1">Uncharacterized protein</fullName>
    </submittedName>
</protein>
<gene>
    <name evidence="1" type="ORF">ET33_15935</name>
</gene>
<comment type="caution">
    <text evidence="1">The sequence shown here is derived from an EMBL/GenBank/DDBJ whole genome shotgun (WGS) entry which is preliminary data.</text>
</comment>
<evidence type="ECO:0000313" key="1">
    <source>
        <dbReference type="EMBL" id="KEQ23609.1"/>
    </source>
</evidence>
<organism evidence="1 2">
    <name type="scientific">Paenibacillus tyrfis</name>
    <dbReference type="NCBI Taxonomy" id="1501230"/>
    <lineage>
        <taxon>Bacteria</taxon>
        <taxon>Bacillati</taxon>
        <taxon>Bacillota</taxon>
        <taxon>Bacilli</taxon>
        <taxon>Bacillales</taxon>
        <taxon>Paenibacillaceae</taxon>
        <taxon>Paenibacillus</taxon>
    </lineage>
</organism>
<dbReference type="Proteomes" id="UP000028123">
    <property type="component" value="Unassembled WGS sequence"/>
</dbReference>
<dbReference type="OrthoDB" id="2677664at2"/>
<dbReference type="EMBL" id="JNVM01000021">
    <property type="protein sequence ID" value="KEQ23609.1"/>
    <property type="molecule type" value="Genomic_DNA"/>
</dbReference>
<accession>A0A081NYT6</accession>